<organism evidence="1 2">
    <name type="scientific">Stephania yunnanensis</name>
    <dbReference type="NCBI Taxonomy" id="152371"/>
    <lineage>
        <taxon>Eukaryota</taxon>
        <taxon>Viridiplantae</taxon>
        <taxon>Streptophyta</taxon>
        <taxon>Embryophyta</taxon>
        <taxon>Tracheophyta</taxon>
        <taxon>Spermatophyta</taxon>
        <taxon>Magnoliopsida</taxon>
        <taxon>Ranunculales</taxon>
        <taxon>Menispermaceae</taxon>
        <taxon>Menispermoideae</taxon>
        <taxon>Cissampelideae</taxon>
        <taxon>Stephania</taxon>
    </lineage>
</organism>
<reference evidence="1 2" key="1">
    <citation type="submission" date="2024-01" db="EMBL/GenBank/DDBJ databases">
        <title>Genome assemblies of Stephania.</title>
        <authorList>
            <person name="Yang L."/>
        </authorList>
    </citation>
    <scope>NUCLEOTIDE SEQUENCE [LARGE SCALE GENOMIC DNA]</scope>
    <source>
        <strain evidence="1">YNDBR</strain>
        <tissue evidence="1">Leaf</tissue>
    </source>
</reference>
<protein>
    <submittedName>
        <fullName evidence="1">Uncharacterized protein</fullName>
    </submittedName>
</protein>
<dbReference type="AlphaFoldDB" id="A0AAP0P9T4"/>
<gene>
    <name evidence="1" type="ORF">Syun_014639</name>
</gene>
<accession>A0AAP0P9T4</accession>
<sequence length="66" mass="7725">MTILKPAILEHYSAILHTRKKSITMNFDEDEDCEKIVFLEGQELHPNVRGIITFDILMMYLNLDSE</sequence>
<comment type="caution">
    <text evidence="1">The sequence shown here is derived from an EMBL/GenBank/DDBJ whole genome shotgun (WGS) entry which is preliminary data.</text>
</comment>
<evidence type="ECO:0000313" key="1">
    <source>
        <dbReference type="EMBL" id="KAK9135309.1"/>
    </source>
</evidence>
<dbReference type="EMBL" id="JBBNAF010000006">
    <property type="protein sequence ID" value="KAK9135309.1"/>
    <property type="molecule type" value="Genomic_DNA"/>
</dbReference>
<dbReference type="Proteomes" id="UP001420932">
    <property type="component" value="Unassembled WGS sequence"/>
</dbReference>
<keyword evidence="2" id="KW-1185">Reference proteome</keyword>
<proteinExistence type="predicted"/>
<evidence type="ECO:0000313" key="2">
    <source>
        <dbReference type="Proteomes" id="UP001420932"/>
    </source>
</evidence>
<name>A0AAP0P9T4_9MAGN</name>